<feature type="transmembrane region" description="Helical" evidence="6">
    <location>
        <begin position="108"/>
        <end position="132"/>
    </location>
</feature>
<dbReference type="InterPro" id="IPR001851">
    <property type="entry name" value="ABC_transp_permease"/>
</dbReference>
<feature type="non-terminal residue" evidence="7">
    <location>
        <position position="1"/>
    </location>
</feature>
<dbReference type="Pfam" id="PF02653">
    <property type="entry name" value="BPD_transp_2"/>
    <property type="match status" value="1"/>
</dbReference>
<evidence type="ECO:0000256" key="1">
    <source>
        <dbReference type="ARBA" id="ARBA00004651"/>
    </source>
</evidence>
<dbReference type="PANTHER" id="PTHR30482">
    <property type="entry name" value="HIGH-AFFINITY BRANCHED-CHAIN AMINO ACID TRANSPORT SYSTEM PERMEASE"/>
    <property type="match status" value="1"/>
</dbReference>
<evidence type="ECO:0000256" key="2">
    <source>
        <dbReference type="ARBA" id="ARBA00022475"/>
    </source>
</evidence>
<feature type="transmembrane region" description="Helical" evidence="6">
    <location>
        <begin position="67"/>
        <end position="88"/>
    </location>
</feature>
<evidence type="ECO:0000256" key="6">
    <source>
        <dbReference type="SAM" id="Phobius"/>
    </source>
</evidence>
<keyword evidence="5 6" id="KW-0472">Membrane</keyword>
<evidence type="ECO:0008006" key="8">
    <source>
        <dbReference type="Google" id="ProtNLM"/>
    </source>
</evidence>
<dbReference type="EMBL" id="BARV01011852">
    <property type="protein sequence ID" value="GAI12909.1"/>
    <property type="molecule type" value="Genomic_DNA"/>
</dbReference>
<keyword evidence="3 6" id="KW-0812">Transmembrane</keyword>
<reference evidence="7" key="1">
    <citation type="journal article" date="2014" name="Front. Microbiol.">
        <title>High frequency of phylogenetically diverse reductive dehalogenase-homologous genes in deep subseafloor sedimentary metagenomes.</title>
        <authorList>
            <person name="Kawai M."/>
            <person name="Futagami T."/>
            <person name="Toyoda A."/>
            <person name="Takaki Y."/>
            <person name="Nishi S."/>
            <person name="Hori S."/>
            <person name="Arai W."/>
            <person name="Tsubouchi T."/>
            <person name="Morono Y."/>
            <person name="Uchiyama I."/>
            <person name="Ito T."/>
            <person name="Fujiyama A."/>
            <person name="Inagaki F."/>
            <person name="Takami H."/>
        </authorList>
    </citation>
    <scope>NUCLEOTIDE SEQUENCE</scope>
    <source>
        <strain evidence="7">Expedition CK06-06</strain>
    </source>
</reference>
<name>X1N2U2_9ZZZZ</name>
<dbReference type="InterPro" id="IPR043428">
    <property type="entry name" value="LivM-like"/>
</dbReference>
<organism evidence="7">
    <name type="scientific">marine sediment metagenome</name>
    <dbReference type="NCBI Taxonomy" id="412755"/>
    <lineage>
        <taxon>unclassified sequences</taxon>
        <taxon>metagenomes</taxon>
        <taxon>ecological metagenomes</taxon>
    </lineage>
</organism>
<proteinExistence type="predicted"/>
<sequence>LKGIPLPNLGIPWFTFNDTSFYYFVLLFFLICYFLLYRIVNSPFGHALRGIREDEPRMRALGYNTWLYKYIAFIIAGLFAGVGGVLFAHWNMLISPMHLGITTSALGLFYVIIGGAGTLFGPVIGAAVVIGIEYFASIFTPERWPLILGALFVITVMFLRGGIYPHLINLWKKVTLRYGYGSVKD</sequence>
<dbReference type="GO" id="GO:0015658">
    <property type="term" value="F:branched-chain amino acid transmembrane transporter activity"/>
    <property type="evidence" value="ECO:0007669"/>
    <property type="project" value="InterPro"/>
</dbReference>
<evidence type="ECO:0000256" key="4">
    <source>
        <dbReference type="ARBA" id="ARBA00022989"/>
    </source>
</evidence>
<dbReference type="CDD" id="cd06581">
    <property type="entry name" value="TM_PBP1_LivM_like"/>
    <property type="match status" value="1"/>
</dbReference>
<feature type="transmembrane region" description="Helical" evidence="6">
    <location>
        <begin position="144"/>
        <end position="163"/>
    </location>
</feature>
<accession>X1N2U2</accession>
<comment type="caution">
    <text evidence="7">The sequence shown here is derived from an EMBL/GenBank/DDBJ whole genome shotgun (WGS) entry which is preliminary data.</text>
</comment>
<keyword evidence="2" id="KW-1003">Cell membrane</keyword>
<dbReference type="PANTHER" id="PTHR30482:SF17">
    <property type="entry name" value="ABC TRANSPORTER ATP-BINDING PROTEIN"/>
    <property type="match status" value="1"/>
</dbReference>
<dbReference type="GO" id="GO:0005886">
    <property type="term" value="C:plasma membrane"/>
    <property type="evidence" value="ECO:0007669"/>
    <property type="project" value="UniProtKB-SubCell"/>
</dbReference>
<dbReference type="AlphaFoldDB" id="X1N2U2"/>
<gene>
    <name evidence="7" type="ORF">S06H3_22252</name>
</gene>
<protein>
    <recommendedName>
        <fullName evidence="8">Branched-chain amino acid ABC transporter permease</fullName>
    </recommendedName>
</protein>
<evidence type="ECO:0000256" key="3">
    <source>
        <dbReference type="ARBA" id="ARBA00022692"/>
    </source>
</evidence>
<keyword evidence="4 6" id="KW-1133">Transmembrane helix</keyword>
<feature type="transmembrane region" description="Helical" evidence="6">
    <location>
        <begin position="20"/>
        <end position="40"/>
    </location>
</feature>
<evidence type="ECO:0000256" key="5">
    <source>
        <dbReference type="ARBA" id="ARBA00023136"/>
    </source>
</evidence>
<evidence type="ECO:0000313" key="7">
    <source>
        <dbReference type="EMBL" id="GAI12909.1"/>
    </source>
</evidence>
<comment type="subcellular location">
    <subcellularLocation>
        <location evidence="1">Cell membrane</location>
        <topology evidence="1">Multi-pass membrane protein</topology>
    </subcellularLocation>
</comment>